<dbReference type="PROSITE" id="PS50975">
    <property type="entry name" value="ATP_GRASP"/>
    <property type="match status" value="1"/>
</dbReference>
<dbReference type="GO" id="GO:0043774">
    <property type="term" value="F:coenzyme F420-2 alpha-glutamyl ligase activity"/>
    <property type="evidence" value="ECO:0007669"/>
    <property type="project" value="TreeGrafter"/>
</dbReference>
<dbReference type="GO" id="GO:0005737">
    <property type="term" value="C:cytoplasm"/>
    <property type="evidence" value="ECO:0007669"/>
    <property type="project" value="TreeGrafter"/>
</dbReference>
<dbReference type="InterPro" id="IPR036291">
    <property type="entry name" value="NAD(P)-bd_dom_sf"/>
</dbReference>
<keyword evidence="4" id="KW-1185">Reference proteome</keyword>
<dbReference type="PANTHER" id="PTHR21621">
    <property type="entry name" value="RIBOSOMAL PROTEIN S6 MODIFICATION PROTEIN"/>
    <property type="match status" value="1"/>
</dbReference>
<dbReference type="SUPFAM" id="SSF56059">
    <property type="entry name" value="Glutathione synthetase ATP-binding domain-like"/>
    <property type="match status" value="1"/>
</dbReference>
<evidence type="ECO:0000259" key="2">
    <source>
        <dbReference type="PROSITE" id="PS50975"/>
    </source>
</evidence>
<reference evidence="3 4" key="1">
    <citation type="submission" date="2018-12" db="EMBL/GenBank/DDBJ databases">
        <title>Complete genome sequence of Flaviflexus sp. H23T48.</title>
        <authorList>
            <person name="Bae J.-W."/>
            <person name="Lee J.-Y."/>
        </authorList>
    </citation>
    <scope>NUCLEOTIDE SEQUENCE [LARGE SCALE GENOMIC DNA]</scope>
    <source>
        <strain evidence="3 4">H23T48</strain>
    </source>
</reference>
<organism evidence="3 4">
    <name type="scientific">Flaviflexus ciconiae</name>
    <dbReference type="NCBI Taxonomy" id="2496867"/>
    <lineage>
        <taxon>Bacteria</taxon>
        <taxon>Bacillati</taxon>
        <taxon>Actinomycetota</taxon>
        <taxon>Actinomycetes</taxon>
        <taxon>Actinomycetales</taxon>
        <taxon>Actinomycetaceae</taxon>
        <taxon>Flaviflexus</taxon>
    </lineage>
</organism>
<protein>
    <submittedName>
        <fullName evidence="3">ATP-grasp domain-containing protein</fullName>
    </submittedName>
</protein>
<dbReference type="InterPro" id="IPR003806">
    <property type="entry name" value="ATP-grasp_PylC-type"/>
</dbReference>
<dbReference type="KEGG" id="flh:EJ997_01120"/>
<dbReference type="AlphaFoldDB" id="A0A3Q9G2L2"/>
<dbReference type="SUPFAM" id="SSF51735">
    <property type="entry name" value="NAD(P)-binding Rossmann-fold domains"/>
    <property type="match status" value="1"/>
</dbReference>
<name>A0A3Q9G2L2_9ACTO</name>
<dbReference type="EMBL" id="CP034593">
    <property type="protein sequence ID" value="AZQ76135.1"/>
    <property type="molecule type" value="Genomic_DNA"/>
</dbReference>
<keyword evidence="1" id="KW-0067">ATP-binding</keyword>
<dbReference type="InterPro" id="IPR011761">
    <property type="entry name" value="ATP-grasp"/>
</dbReference>
<evidence type="ECO:0000256" key="1">
    <source>
        <dbReference type="PROSITE-ProRule" id="PRU00409"/>
    </source>
</evidence>
<evidence type="ECO:0000313" key="3">
    <source>
        <dbReference type="EMBL" id="AZQ76135.1"/>
    </source>
</evidence>
<proteinExistence type="predicted"/>
<dbReference type="GO" id="GO:0046872">
    <property type="term" value="F:metal ion binding"/>
    <property type="evidence" value="ECO:0007669"/>
    <property type="project" value="InterPro"/>
</dbReference>
<dbReference type="PANTHER" id="PTHR21621:SF2">
    <property type="entry name" value="COENZYME GAMMA-F420-2:ALPHA-L-GLUTAMATE LIGASE"/>
    <property type="match status" value="1"/>
</dbReference>
<feature type="domain" description="ATP-grasp" evidence="2">
    <location>
        <begin position="110"/>
        <end position="288"/>
    </location>
</feature>
<dbReference type="Proteomes" id="UP000280344">
    <property type="component" value="Chromosome"/>
</dbReference>
<dbReference type="OrthoDB" id="4423634at2"/>
<evidence type="ECO:0000313" key="4">
    <source>
        <dbReference type="Proteomes" id="UP000280344"/>
    </source>
</evidence>
<dbReference type="Pfam" id="PF02655">
    <property type="entry name" value="ATP-grasp_3"/>
    <property type="match status" value="1"/>
</dbReference>
<keyword evidence="1" id="KW-0547">Nucleotide-binding</keyword>
<dbReference type="GO" id="GO:0005524">
    <property type="term" value="F:ATP binding"/>
    <property type="evidence" value="ECO:0007669"/>
    <property type="project" value="UniProtKB-UniRule"/>
</dbReference>
<dbReference type="Gene3D" id="3.40.50.20">
    <property type="match status" value="1"/>
</dbReference>
<gene>
    <name evidence="3" type="ORF">EJ997_01120</name>
</gene>
<accession>A0A3Q9G2L2</accession>
<sequence>MRSRGFLMKVLLTGAGGPAGRALYPQLIAKGVRVTRVDMVPGIGVGQVPAARDPLFLKAISQIIASEGIDAIIPTVQEELPVFARAILPIPVLISSPDAVDTADDKWLTYHVLNRAGVATPISSTPESINTEILEIMGERVISKPRMGRGGRGVTVHENPHSWELAELPEGIIIQEFAGGVEYAPNVFISPNRTECVVLQKTELAHGIHGNAVSTEVVDDQEIADLAIKAAKTLGIFGPADVDIRRKDNGEPVVLEINARFGANSMKAPIILEAALESYRDALPHLGVNREVIV</sequence>
<dbReference type="Gene3D" id="3.30.470.20">
    <property type="entry name" value="ATP-grasp fold, B domain"/>
    <property type="match status" value="1"/>
</dbReference>